<sequence length="187" mass="22138">MNQLKGNSFATLMPIAIWTTRSAHLIHAFLHSLVVAFILGVYCAGKKDVFYPRNSIDNAWFLYLVAIYLILLYGMLRKNREIYRTLYFMSWGVYVFFYVLPPFNELKFKRNDYVNAYLKLGSFTFFERVFIVSGYRLARMTKVSLPTAKKKVEIVRTRRTKKMQVLLRSVNKISRLPTVYPTYIRKQ</sequence>
<dbReference type="Proteomes" id="UP000218231">
    <property type="component" value="Unassembled WGS sequence"/>
</dbReference>
<dbReference type="EMBL" id="LIAE01006337">
    <property type="protein sequence ID" value="PAV91070.1"/>
    <property type="molecule type" value="Genomic_DNA"/>
</dbReference>
<feature type="transmembrane region" description="Helical" evidence="1">
    <location>
        <begin position="82"/>
        <end position="100"/>
    </location>
</feature>
<keyword evidence="1" id="KW-1133">Transmembrane helix</keyword>
<keyword evidence="3" id="KW-1185">Reference proteome</keyword>
<evidence type="ECO:0000313" key="2">
    <source>
        <dbReference type="EMBL" id="PAV91070.1"/>
    </source>
</evidence>
<keyword evidence="1" id="KW-0472">Membrane</keyword>
<name>A0A2A2LY21_9BILA</name>
<keyword evidence="1" id="KW-0812">Transmembrane</keyword>
<feature type="transmembrane region" description="Helical" evidence="1">
    <location>
        <begin position="25"/>
        <end position="44"/>
    </location>
</feature>
<evidence type="ECO:0000313" key="3">
    <source>
        <dbReference type="Proteomes" id="UP000218231"/>
    </source>
</evidence>
<dbReference type="AlphaFoldDB" id="A0A2A2LY21"/>
<comment type="caution">
    <text evidence="2">The sequence shown here is derived from an EMBL/GenBank/DDBJ whole genome shotgun (WGS) entry which is preliminary data.</text>
</comment>
<gene>
    <name evidence="2" type="ORF">WR25_01275</name>
</gene>
<accession>A0A2A2LY21</accession>
<proteinExistence type="predicted"/>
<evidence type="ECO:0000256" key="1">
    <source>
        <dbReference type="SAM" id="Phobius"/>
    </source>
</evidence>
<protein>
    <submittedName>
        <fullName evidence="2">Uncharacterized protein</fullName>
    </submittedName>
</protein>
<feature type="transmembrane region" description="Helical" evidence="1">
    <location>
        <begin position="56"/>
        <end position="76"/>
    </location>
</feature>
<organism evidence="2 3">
    <name type="scientific">Diploscapter pachys</name>
    <dbReference type="NCBI Taxonomy" id="2018661"/>
    <lineage>
        <taxon>Eukaryota</taxon>
        <taxon>Metazoa</taxon>
        <taxon>Ecdysozoa</taxon>
        <taxon>Nematoda</taxon>
        <taxon>Chromadorea</taxon>
        <taxon>Rhabditida</taxon>
        <taxon>Rhabditina</taxon>
        <taxon>Rhabditomorpha</taxon>
        <taxon>Rhabditoidea</taxon>
        <taxon>Rhabditidae</taxon>
        <taxon>Diploscapter</taxon>
    </lineage>
</organism>
<reference evidence="2 3" key="1">
    <citation type="journal article" date="2017" name="Curr. Biol.">
        <title>Genome architecture and evolution of a unichromosomal asexual nematode.</title>
        <authorList>
            <person name="Fradin H."/>
            <person name="Zegar C."/>
            <person name="Gutwein M."/>
            <person name="Lucas J."/>
            <person name="Kovtun M."/>
            <person name="Corcoran D."/>
            <person name="Baugh L.R."/>
            <person name="Kiontke K."/>
            <person name="Gunsalus K."/>
            <person name="Fitch D.H."/>
            <person name="Piano F."/>
        </authorList>
    </citation>
    <scope>NUCLEOTIDE SEQUENCE [LARGE SCALE GENOMIC DNA]</scope>
    <source>
        <strain evidence="2">PF1309</strain>
    </source>
</reference>